<dbReference type="Gene3D" id="3.40.190.10">
    <property type="entry name" value="Periplasmic binding protein-like II"/>
    <property type="match status" value="1"/>
</dbReference>
<keyword evidence="8 13" id="KW-0472">Membrane</keyword>
<dbReference type="GO" id="GO:0050906">
    <property type="term" value="P:detection of stimulus involved in sensory perception"/>
    <property type="evidence" value="ECO:0007669"/>
    <property type="project" value="UniProtKB-ARBA"/>
</dbReference>
<dbReference type="PANTHER" id="PTHR42643">
    <property type="entry name" value="IONOTROPIC RECEPTOR 20A-RELATED"/>
    <property type="match status" value="1"/>
</dbReference>
<reference evidence="16 17" key="1">
    <citation type="submission" date="2019-07" db="EMBL/GenBank/DDBJ databases">
        <title>Draft genome assembly of a fouling barnacle, Amphibalanus amphitrite (Darwin, 1854): The first reference genome for Thecostraca.</title>
        <authorList>
            <person name="Kim W."/>
        </authorList>
    </citation>
    <scope>NUCLEOTIDE SEQUENCE [LARGE SCALE GENOMIC DNA]</scope>
    <source>
        <strain evidence="16">SNU_AA5</strain>
        <tissue evidence="16">Soma without cirri and trophi</tissue>
    </source>
</reference>
<feature type="domain" description="Ionotropic glutamate receptor C-terminal" evidence="14">
    <location>
        <begin position="236"/>
        <end position="477"/>
    </location>
</feature>
<evidence type="ECO:0000256" key="8">
    <source>
        <dbReference type="ARBA" id="ARBA00023136"/>
    </source>
</evidence>
<dbReference type="InterPro" id="IPR001320">
    <property type="entry name" value="Iontro_rcpt_C"/>
</dbReference>
<feature type="transmembrane region" description="Helical" evidence="13">
    <location>
        <begin position="252"/>
        <end position="275"/>
    </location>
</feature>
<evidence type="ECO:0000256" key="4">
    <source>
        <dbReference type="ARBA" id="ARBA00022475"/>
    </source>
</evidence>
<feature type="transmembrane region" description="Helical" evidence="13">
    <location>
        <begin position="213"/>
        <end position="231"/>
    </location>
</feature>
<keyword evidence="9 16" id="KW-0675">Receptor</keyword>
<comment type="subcellular location">
    <subcellularLocation>
        <location evidence="1">Cell membrane</location>
        <topology evidence="1">Multi-pass membrane protein</topology>
    </subcellularLocation>
</comment>
<evidence type="ECO:0000256" key="3">
    <source>
        <dbReference type="ARBA" id="ARBA00022448"/>
    </source>
</evidence>
<evidence type="ECO:0000256" key="10">
    <source>
        <dbReference type="ARBA" id="ARBA00023180"/>
    </source>
</evidence>
<keyword evidence="7" id="KW-0406">Ion transport</keyword>
<feature type="domain" description="Ionotropic glutamate receptor L-glutamate and glycine-binding" evidence="15">
    <location>
        <begin position="116"/>
        <end position="185"/>
    </location>
</feature>
<evidence type="ECO:0000313" key="17">
    <source>
        <dbReference type="Proteomes" id="UP000440578"/>
    </source>
</evidence>
<dbReference type="AlphaFoldDB" id="A0A6A4VDK3"/>
<evidence type="ECO:0000259" key="14">
    <source>
        <dbReference type="Pfam" id="PF00060"/>
    </source>
</evidence>
<evidence type="ECO:0000313" key="16">
    <source>
        <dbReference type="EMBL" id="KAF0294457.1"/>
    </source>
</evidence>
<dbReference type="Gene3D" id="1.10.287.70">
    <property type="match status" value="1"/>
</dbReference>
<keyword evidence="4" id="KW-1003">Cell membrane</keyword>
<name>A0A6A4VDK3_AMPAM</name>
<gene>
    <name evidence="16" type="primary">GRID1_1</name>
    <name evidence="16" type="ORF">FJT64_007876</name>
</gene>
<dbReference type="Proteomes" id="UP000440578">
    <property type="component" value="Unassembled WGS sequence"/>
</dbReference>
<comment type="caution">
    <text evidence="16">The sequence shown here is derived from an EMBL/GenBank/DDBJ whole genome shotgun (WGS) entry which is preliminary data.</text>
</comment>
<keyword evidence="17" id="KW-1185">Reference proteome</keyword>
<sequence>MCCRGVAVAQPSAADLAWTSSLSELTSHLTAAGELPAATLHVLPCGAVSERALTGLLRRLACRRGCTVAELCRPCHQQLGAGLYRPSGGTLLLWAGSADCLQPPEESAPRHWASATTNILSTLGRHLNFSTELRHHPRRVWAHHENGTWHGLLASVVRAEADLALGGISVTAERAGAVHFLQEFTIVRSMFVSRRPPPLPAYLTVLAPFTPSLWATVIGTLLAVSLTLMVLRKCSFHQALSDTYKILLAQSLPRTFLTFPVMLLIGVWLLTAFTIGCSYISSLTSFLVNGAPGRPVETTEQLADSDYQLVVSHTNGLFTEWLNTRQGAVFSRLREKVVMETQFMNSLSSLTAYNRAHVIEDAYFEYALSWIALNTNGSLWREDLVPSRDRFMPTSLAIPVQRNAPYRHALSHAILRLSAAGLVQKWLEDALYGIHLQAIRANIEACKVSQENCRDKNRARQIGLKHMEGPFLLLLTGYAVAIVVFVIETQMGRWRRLGLSQRKT</sequence>
<evidence type="ECO:0000256" key="9">
    <source>
        <dbReference type="ARBA" id="ARBA00023170"/>
    </source>
</evidence>
<evidence type="ECO:0000256" key="11">
    <source>
        <dbReference type="ARBA" id="ARBA00023286"/>
    </source>
</evidence>
<keyword evidence="5 13" id="KW-0812">Transmembrane</keyword>
<dbReference type="GO" id="GO:0005886">
    <property type="term" value="C:plasma membrane"/>
    <property type="evidence" value="ECO:0007669"/>
    <property type="project" value="UniProtKB-SubCell"/>
</dbReference>
<evidence type="ECO:0000256" key="12">
    <source>
        <dbReference type="ARBA" id="ARBA00023303"/>
    </source>
</evidence>
<evidence type="ECO:0000256" key="7">
    <source>
        <dbReference type="ARBA" id="ARBA00023065"/>
    </source>
</evidence>
<dbReference type="Pfam" id="PF00060">
    <property type="entry name" value="Lig_chan"/>
    <property type="match status" value="1"/>
</dbReference>
<dbReference type="EMBL" id="VIIS01001685">
    <property type="protein sequence ID" value="KAF0294457.1"/>
    <property type="molecule type" value="Genomic_DNA"/>
</dbReference>
<evidence type="ECO:0000256" key="13">
    <source>
        <dbReference type="SAM" id="Phobius"/>
    </source>
</evidence>
<protein>
    <submittedName>
        <fullName evidence="16">Glutamate receptor ionotropic, delta-1</fullName>
    </submittedName>
</protein>
<proteinExistence type="inferred from homology"/>
<comment type="similarity">
    <text evidence="2">Belongs to the glutamate-gated ion channel (TC 1.A.10.1) family.</text>
</comment>
<accession>A0A6A4VDK3</accession>
<dbReference type="InterPro" id="IPR052192">
    <property type="entry name" value="Insect_Ionotropic_Sensory_Rcpt"/>
</dbReference>
<dbReference type="PANTHER" id="PTHR42643:SF24">
    <property type="entry name" value="IONOTROPIC RECEPTOR 60A"/>
    <property type="match status" value="1"/>
</dbReference>
<dbReference type="Pfam" id="PF10613">
    <property type="entry name" value="Lig_chan-Glu_bd"/>
    <property type="match status" value="1"/>
</dbReference>
<evidence type="ECO:0000256" key="1">
    <source>
        <dbReference type="ARBA" id="ARBA00004651"/>
    </source>
</evidence>
<keyword evidence="12" id="KW-0407">Ion channel</keyword>
<organism evidence="16 17">
    <name type="scientific">Amphibalanus amphitrite</name>
    <name type="common">Striped barnacle</name>
    <name type="synonym">Balanus amphitrite</name>
    <dbReference type="NCBI Taxonomy" id="1232801"/>
    <lineage>
        <taxon>Eukaryota</taxon>
        <taxon>Metazoa</taxon>
        <taxon>Ecdysozoa</taxon>
        <taxon>Arthropoda</taxon>
        <taxon>Crustacea</taxon>
        <taxon>Multicrustacea</taxon>
        <taxon>Cirripedia</taxon>
        <taxon>Thoracica</taxon>
        <taxon>Thoracicalcarea</taxon>
        <taxon>Balanomorpha</taxon>
        <taxon>Balanoidea</taxon>
        <taxon>Balanidae</taxon>
        <taxon>Amphibalaninae</taxon>
        <taxon>Amphibalanus</taxon>
    </lineage>
</organism>
<keyword evidence="10" id="KW-0325">Glycoprotein</keyword>
<dbReference type="SUPFAM" id="SSF53850">
    <property type="entry name" value="Periplasmic binding protein-like II"/>
    <property type="match status" value="1"/>
</dbReference>
<dbReference type="OrthoDB" id="6375714at2759"/>
<evidence type="ECO:0000256" key="2">
    <source>
        <dbReference type="ARBA" id="ARBA00008685"/>
    </source>
</evidence>
<dbReference type="InterPro" id="IPR019594">
    <property type="entry name" value="Glu/Gly-bd"/>
</dbReference>
<evidence type="ECO:0000259" key="15">
    <source>
        <dbReference type="Pfam" id="PF10613"/>
    </source>
</evidence>
<keyword evidence="6 13" id="KW-1133">Transmembrane helix</keyword>
<evidence type="ECO:0000256" key="5">
    <source>
        <dbReference type="ARBA" id="ARBA00022692"/>
    </source>
</evidence>
<evidence type="ECO:0000256" key="6">
    <source>
        <dbReference type="ARBA" id="ARBA00022989"/>
    </source>
</evidence>
<dbReference type="GO" id="GO:0015276">
    <property type="term" value="F:ligand-gated monoatomic ion channel activity"/>
    <property type="evidence" value="ECO:0007669"/>
    <property type="project" value="InterPro"/>
</dbReference>
<keyword evidence="3" id="KW-0813">Transport</keyword>
<feature type="transmembrane region" description="Helical" evidence="13">
    <location>
        <begin position="469"/>
        <end position="487"/>
    </location>
</feature>
<keyword evidence="11" id="KW-1071">Ligand-gated ion channel</keyword>